<dbReference type="Proteomes" id="UP000215155">
    <property type="component" value="Unassembled WGS sequence"/>
</dbReference>
<dbReference type="GO" id="GO:0003723">
    <property type="term" value="F:RNA binding"/>
    <property type="evidence" value="ECO:0007669"/>
    <property type="project" value="InterPro"/>
</dbReference>
<feature type="coiled-coil region" evidence="1">
    <location>
        <begin position="204"/>
        <end position="241"/>
    </location>
</feature>
<keyword evidence="1" id="KW-0175">Coiled coil</keyword>
<sequence length="598" mass="68880">MIFHPFHHTSENVPARMNNPLDYEPHPLCIQACREVQEMLARREDWQEEIAHGKMFGVLIVENVKTDTDVPKWGYPAADSKAPKWGYLAAYSGQIGGRSDWEDFVPAVFDYLQPDGYFKTHEAEISRINQSISHLEKDERMKEARTLIRQLQEERKRTIAAYQEKIKEAKAKRDSRREAGNLSEAEEAEMIRESQFMKAELRRLKKSLSEKTALETEFEDYQENILRLKQLRKQLSDALQQWLFSQFRMLNQEGESKDLLEIFRDEALKEYPQAAIATSRIAALKMVPPAGSGECCEPKLLQYAYQHGYKPLQMAMFWWGESPKEEIRHHLQFYPACNGKCKPILHWMLPPSVFESPASAENGIGGQKEPFPKQVEMLYEQVETLYEDCELTVIHKPAGLLSVPGKDAAQPSVYALMRRKYPEATGPLIVHRLDMATSGLMIIAKTEFAYHRLQKEFLNHRVQKKYIAIISEKDISGKDISEKEIPEKGIISLPLLPDYLNRPCQIVNHEQGKEAITEYEILERIDGSHLRIALYPKTGRTHQLRVHCAHQEGLNAPILGDPLYGNEKAARLHLHAEEITFEHPLTGKKITIKRKADF</sequence>
<dbReference type="GO" id="GO:0009982">
    <property type="term" value="F:pseudouridine synthase activity"/>
    <property type="evidence" value="ECO:0007669"/>
    <property type="project" value="InterPro"/>
</dbReference>
<feature type="domain" description="Pseudouridine synthase RsuA/RluA-like" evidence="2">
    <location>
        <begin position="391"/>
        <end position="550"/>
    </location>
</feature>
<dbReference type="EMBL" id="NMPZ01000005">
    <property type="protein sequence ID" value="OXL44699.1"/>
    <property type="molecule type" value="Genomic_DNA"/>
</dbReference>
<dbReference type="AlphaFoldDB" id="A0AA91YXK2"/>
<dbReference type="PANTHER" id="PTHR21600:SF89">
    <property type="entry name" value="RIBOSOMAL LARGE SUBUNIT PSEUDOURIDINE SYNTHASE A"/>
    <property type="match status" value="1"/>
</dbReference>
<dbReference type="Gene3D" id="3.30.2350.10">
    <property type="entry name" value="Pseudouridine synthase"/>
    <property type="match status" value="1"/>
</dbReference>
<evidence type="ECO:0000313" key="4">
    <source>
        <dbReference type="Proteomes" id="UP000215155"/>
    </source>
</evidence>
<comment type="caution">
    <text evidence="3">The sequence shown here is derived from an EMBL/GenBank/DDBJ whole genome shotgun (WGS) entry which is preliminary data.</text>
</comment>
<proteinExistence type="predicted"/>
<evidence type="ECO:0000256" key="1">
    <source>
        <dbReference type="SAM" id="Coils"/>
    </source>
</evidence>
<name>A0AA91YXK2_9BACT</name>
<protein>
    <submittedName>
        <fullName evidence="3">Pseudouridine synthase</fullName>
    </submittedName>
</protein>
<dbReference type="PROSITE" id="PS01129">
    <property type="entry name" value="PSI_RLU"/>
    <property type="match status" value="1"/>
</dbReference>
<dbReference type="PANTHER" id="PTHR21600">
    <property type="entry name" value="MITOCHONDRIAL RNA PSEUDOURIDINE SYNTHASE"/>
    <property type="match status" value="1"/>
</dbReference>
<dbReference type="CDD" id="cd02869">
    <property type="entry name" value="PseudoU_synth_RluA_like"/>
    <property type="match status" value="1"/>
</dbReference>
<dbReference type="RefSeq" id="WP_089543280.1">
    <property type="nucleotide sequence ID" value="NZ_NMPZ01000005.1"/>
</dbReference>
<gene>
    <name evidence="3" type="ORF">CFT61_04535</name>
</gene>
<evidence type="ECO:0000313" key="3">
    <source>
        <dbReference type="EMBL" id="OXL44699.1"/>
    </source>
</evidence>
<dbReference type="GO" id="GO:0000455">
    <property type="term" value="P:enzyme-directed rRNA pseudouridine synthesis"/>
    <property type="evidence" value="ECO:0007669"/>
    <property type="project" value="TreeGrafter"/>
</dbReference>
<evidence type="ECO:0000259" key="2">
    <source>
        <dbReference type="Pfam" id="PF00849"/>
    </source>
</evidence>
<dbReference type="GO" id="GO:0140098">
    <property type="term" value="F:catalytic activity, acting on RNA"/>
    <property type="evidence" value="ECO:0007669"/>
    <property type="project" value="UniProtKB-ARBA"/>
</dbReference>
<accession>A0AA91YXK2</accession>
<reference evidence="3 4" key="1">
    <citation type="submission" date="2017-07" db="EMBL/GenBank/DDBJ databases">
        <title>Draft genome sequence of Prevotella copri isolated from the gut of healthy adult Indian.</title>
        <authorList>
            <person name="Das B."/>
            <person name="Bag S."/>
            <person name="Ghosh T.S."/>
        </authorList>
    </citation>
    <scope>NUCLEOTIDE SEQUENCE [LARGE SCALE GENOMIC DNA]</scope>
    <source>
        <strain evidence="3 4">Indica</strain>
    </source>
</reference>
<dbReference type="SUPFAM" id="SSF55120">
    <property type="entry name" value="Pseudouridine synthase"/>
    <property type="match status" value="1"/>
</dbReference>
<feature type="coiled-coil region" evidence="1">
    <location>
        <begin position="118"/>
        <end position="179"/>
    </location>
</feature>
<dbReference type="InterPro" id="IPR006224">
    <property type="entry name" value="PsdUridine_synth_RluA-like_CS"/>
</dbReference>
<dbReference type="InterPro" id="IPR020103">
    <property type="entry name" value="PsdUridine_synth_cat_dom_sf"/>
</dbReference>
<dbReference type="Pfam" id="PF00849">
    <property type="entry name" value="PseudoU_synth_2"/>
    <property type="match status" value="1"/>
</dbReference>
<dbReference type="InterPro" id="IPR006145">
    <property type="entry name" value="PsdUridine_synth_RsuA/RluA"/>
</dbReference>
<dbReference type="InterPro" id="IPR050188">
    <property type="entry name" value="RluA_PseudoU_synthase"/>
</dbReference>
<organism evidence="3 4">
    <name type="scientific">Segatella copri</name>
    <dbReference type="NCBI Taxonomy" id="165179"/>
    <lineage>
        <taxon>Bacteria</taxon>
        <taxon>Pseudomonadati</taxon>
        <taxon>Bacteroidota</taxon>
        <taxon>Bacteroidia</taxon>
        <taxon>Bacteroidales</taxon>
        <taxon>Prevotellaceae</taxon>
        <taxon>Segatella</taxon>
    </lineage>
</organism>